<evidence type="ECO:0000313" key="8">
    <source>
        <dbReference type="Proteomes" id="UP000002280"/>
    </source>
</evidence>
<feature type="region of interest" description="Disordered" evidence="5">
    <location>
        <begin position="284"/>
        <end position="355"/>
    </location>
</feature>
<dbReference type="PANTHER" id="PTHR15127:SF29">
    <property type="entry name" value="SH2 DOMAIN-CONTAINING ADAPTER PROTEIN E"/>
    <property type="match status" value="1"/>
</dbReference>
<evidence type="ECO:0000256" key="3">
    <source>
        <dbReference type="ARBA" id="ARBA00074793"/>
    </source>
</evidence>
<dbReference type="Pfam" id="PF00017">
    <property type="entry name" value="SH2"/>
    <property type="match status" value="1"/>
</dbReference>
<evidence type="ECO:0000256" key="2">
    <source>
        <dbReference type="ARBA" id="ARBA00022999"/>
    </source>
</evidence>
<dbReference type="PROSITE" id="PS50001">
    <property type="entry name" value="SH2"/>
    <property type="match status" value="1"/>
</dbReference>
<dbReference type="PANTHER" id="PTHR15127">
    <property type="entry name" value="HEAVYWEIGHT, ISOFORM A"/>
    <property type="match status" value="1"/>
</dbReference>
<dbReference type="AlphaFoldDB" id="F6XFR4"/>
<dbReference type="CTD" id="126669"/>
<dbReference type="OMA" id="WFKEFPM"/>
<gene>
    <name evidence="7" type="primary">SHE</name>
</gene>
<feature type="compositionally biased region" description="Polar residues" evidence="5">
    <location>
        <begin position="161"/>
        <end position="170"/>
    </location>
</feature>
<dbReference type="GeneID" id="100020678"/>
<dbReference type="Proteomes" id="UP000002280">
    <property type="component" value="Chromosome 2"/>
</dbReference>
<reference evidence="7" key="2">
    <citation type="submission" date="2025-08" db="UniProtKB">
        <authorList>
            <consortium name="Ensembl"/>
        </authorList>
    </citation>
    <scope>IDENTIFICATION</scope>
</reference>
<feature type="compositionally biased region" description="Basic and acidic residues" evidence="5">
    <location>
        <begin position="333"/>
        <end position="355"/>
    </location>
</feature>
<accession>F6XFR4</accession>
<dbReference type="FunCoup" id="F6XFR4">
    <property type="interactions" value="515"/>
</dbReference>
<feature type="region of interest" description="Disordered" evidence="5">
    <location>
        <begin position="52"/>
        <end position="257"/>
    </location>
</feature>
<dbReference type="InterPro" id="IPR000980">
    <property type="entry name" value="SH2"/>
</dbReference>
<evidence type="ECO:0000256" key="4">
    <source>
        <dbReference type="PROSITE-ProRule" id="PRU00191"/>
    </source>
</evidence>
<feature type="compositionally biased region" description="Basic and acidic residues" evidence="5">
    <location>
        <begin position="174"/>
        <end position="183"/>
    </location>
</feature>
<dbReference type="KEGG" id="mdo:100020678"/>
<dbReference type="OrthoDB" id="5914531at2759"/>
<proteinExistence type="predicted"/>
<feature type="compositionally biased region" description="Basic and acidic residues" evidence="5">
    <location>
        <begin position="232"/>
        <end position="248"/>
    </location>
</feature>
<dbReference type="GeneTree" id="ENSGT00940000159107"/>
<reference evidence="7" key="3">
    <citation type="submission" date="2025-09" db="UniProtKB">
        <authorList>
            <consortium name="Ensembl"/>
        </authorList>
    </citation>
    <scope>IDENTIFICATION</scope>
</reference>
<dbReference type="InterPro" id="IPR051846">
    <property type="entry name" value="SH2_domain_adapters"/>
</dbReference>
<keyword evidence="2 4" id="KW-0727">SH2 domain</keyword>
<evidence type="ECO:0000313" key="7">
    <source>
        <dbReference type="Ensembl" id="ENSMODP00000021450.4"/>
    </source>
</evidence>
<sequence>MCVAPAPGVSRCLGFASLLAGSGSKGATTLTGRAPPMAAKWFKEFPLTLKTVSERAKPGSGGGGGGGGGTGGGGSLASKLRKNSEAGGPGLPPPSGKSRKNSAAELGSCKVAGAGGPAKDSRLSRDSIQGMLQAAAGKSRKNSRTTAVAAAPEEEQPRGSVKSTGCSTYINRLIKVDTQEKNGKSYSSSTSSSSSSSSTSSSPSSLGPELDKGKGVKQQDTVIILEDYADPYDAKRTKGQRDAERVGENDGYMEPYDAQQMITEIRRRGSKDPLVKAIQLLDSPCESGENGIKSETLAKRRSSKDLLGKPPQLYDTPYEPGEGGPKPDVQMGTERKMRAPDSRLPENDERPAAEYEQPWEWKKEQIVKALSVQFEGSERPSIKEETVRHHHRQKSWTQKMLKPALSDHSEGEKVDPAICLEKQPWYHGSITRAEAESRLQPCKEASYLVRNSESGNSKYSIALKTSQGCVHIIVAQTKDNKYTLNQPSAVFDSIPEVVHYYSNEKLPFKGAEHMTLLYPVHSRLH</sequence>
<feature type="compositionally biased region" description="Low complexity" evidence="5">
    <location>
        <begin position="185"/>
        <end position="205"/>
    </location>
</feature>
<protein>
    <recommendedName>
        <fullName evidence="3">SH2 domain-containing adapter protein E</fullName>
    </recommendedName>
</protein>
<dbReference type="eggNOG" id="ENOG502R9PR">
    <property type="taxonomic scope" value="Eukaryota"/>
</dbReference>
<dbReference type="InterPro" id="IPR035042">
    <property type="entry name" value="SHE_SH2"/>
</dbReference>
<keyword evidence="1" id="KW-0597">Phosphoprotein</keyword>
<evidence type="ECO:0000259" key="6">
    <source>
        <dbReference type="PROSITE" id="PS50001"/>
    </source>
</evidence>
<dbReference type="SMART" id="SM00252">
    <property type="entry name" value="SH2"/>
    <property type="match status" value="1"/>
</dbReference>
<dbReference type="Gene3D" id="3.30.505.10">
    <property type="entry name" value="SH2 domain"/>
    <property type="match status" value="1"/>
</dbReference>
<dbReference type="HOGENOM" id="CLU_029444_5_0_1"/>
<dbReference type="STRING" id="13616.ENSMODP00000021450"/>
<dbReference type="GO" id="GO:0001784">
    <property type="term" value="F:phosphotyrosine residue binding"/>
    <property type="evidence" value="ECO:0000318"/>
    <property type="project" value="GO_Central"/>
</dbReference>
<dbReference type="FunFam" id="3.30.505.10:FF:000067">
    <property type="entry name" value="Src homology 2 domain-containing E"/>
    <property type="match status" value="1"/>
</dbReference>
<reference evidence="7 8" key="1">
    <citation type="journal article" date="2007" name="Nature">
        <title>Genome of the marsupial Monodelphis domestica reveals innovation in non-coding sequences.</title>
        <authorList>
            <person name="Mikkelsen T.S."/>
            <person name="Wakefield M.J."/>
            <person name="Aken B."/>
            <person name="Amemiya C.T."/>
            <person name="Chang J.L."/>
            <person name="Duke S."/>
            <person name="Garber M."/>
            <person name="Gentles A.J."/>
            <person name="Goodstadt L."/>
            <person name="Heger A."/>
            <person name="Jurka J."/>
            <person name="Kamal M."/>
            <person name="Mauceli E."/>
            <person name="Searle S.M."/>
            <person name="Sharpe T."/>
            <person name="Baker M.L."/>
            <person name="Batzer M.A."/>
            <person name="Benos P.V."/>
            <person name="Belov K."/>
            <person name="Clamp M."/>
            <person name="Cook A."/>
            <person name="Cuff J."/>
            <person name="Das R."/>
            <person name="Davidow L."/>
            <person name="Deakin J.E."/>
            <person name="Fazzari M.J."/>
            <person name="Glass J.L."/>
            <person name="Grabherr M."/>
            <person name="Greally J.M."/>
            <person name="Gu W."/>
            <person name="Hore T.A."/>
            <person name="Huttley G.A."/>
            <person name="Kleber M."/>
            <person name="Jirtle R.L."/>
            <person name="Koina E."/>
            <person name="Lee J.T."/>
            <person name="Mahony S."/>
            <person name="Marra M.A."/>
            <person name="Miller R.D."/>
            <person name="Nicholls R.D."/>
            <person name="Oda M."/>
            <person name="Papenfuss A.T."/>
            <person name="Parra Z.E."/>
            <person name="Pollock D.D."/>
            <person name="Ray D.A."/>
            <person name="Schein J.E."/>
            <person name="Speed T.P."/>
            <person name="Thompson K."/>
            <person name="VandeBerg J.L."/>
            <person name="Wade C.M."/>
            <person name="Walker J.A."/>
            <person name="Waters P.D."/>
            <person name="Webber C."/>
            <person name="Weidman J.R."/>
            <person name="Xie X."/>
            <person name="Zody M.C."/>
            <person name="Baldwin J."/>
            <person name="Abdouelleil A."/>
            <person name="Abdulkadir J."/>
            <person name="Abebe A."/>
            <person name="Abera B."/>
            <person name="Abreu J."/>
            <person name="Acer S.C."/>
            <person name="Aftuck L."/>
            <person name="Alexander A."/>
            <person name="An P."/>
            <person name="Anderson E."/>
            <person name="Anderson S."/>
            <person name="Arachi H."/>
            <person name="Azer M."/>
            <person name="Bachantsang P."/>
            <person name="Barry A."/>
            <person name="Bayul T."/>
            <person name="Berlin A."/>
            <person name="Bessette D."/>
            <person name="Bloom T."/>
            <person name="Bloom T."/>
            <person name="Boguslavskiy L."/>
            <person name="Bonnet C."/>
            <person name="Boukhgalter B."/>
            <person name="Bourzgui I."/>
            <person name="Brown A."/>
            <person name="Cahill P."/>
            <person name="Channer S."/>
            <person name="Cheshatsang Y."/>
            <person name="Chuda L."/>
            <person name="Citroen M."/>
            <person name="Collymore A."/>
            <person name="Cooke P."/>
            <person name="Costello M."/>
            <person name="D'Aco K."/>
            <person name="Daza R."/>
            <person name="De Haan G."/>
            <person name="DeGray S."/>
            <person name="DeMaso C."/>
            <person name="Dhargay N."/>
            <person name="Dooley K."/>
            <person name="Dooley E."/>
            <person name="Doricent M."/>
            <person name="Dorje P."/>
            <person name="Dorjee K."/>
            <person name="Dupes A."/>
            <person name="Elong R."/>
            <person name="Falk J."/>
            <person name="Farina A."/>
            <person name="Faro S."/>
            <person name="Ferguson D."/>
            <person name="Fisher S."/>
            <person name="Foley C.D."/>
            <person name="Franke A."/>
            <person name="Friedrich D."/>
            <person name="Gadbois L."/>
            <person name="Gearin G."/>
            <person name="Gearin C.R."/>
            <person name="Giannoukos G."/>
            <person name="Goode T."/>
            <person name="Graham J."/>
            <person name="Grandbois E."/>
            <person name="Grewal S."/>
            <person name="Gyaltsen K."/>
            <person name="Hafez N."/>
            <person name="Hagos B."/>
            <person name="Hall J."/>
            <person name="Henson C."/>
            <person name="Hollinger A."/>
            <person name="Honan T."/>
            <person name="Huard M.D."/>
            <person name="Hughes L."/>
            <person name="Hurhula B."/>
            <person name="Husby M.E."/>
            <person name="Kamat A."/>
            <person name="Kanga B."/>
            <person name="Kashin S."/>
            <person name="Khazanovich D."/>
            <person name="Kisner P."/>
            <person name="Lance K."/>
            <person name="Lara M."/>
            <person name="Lee W."/>
            <person name="Lennon N."/>
            <person name="Letendre F."/>
            <person name="LeVine R."/>
            <person name="Lipovsky A."/>
            <person name="Liu X."/>
            <person name="Liu J."/>
            <person name="Liu S."/>
            <person name="Lokyitsang T."/>
            <person name="Lokyitsang Y."/>
            <person name="Lubonja R."/>
            <person name="Lui A."/>
            <person name="MacDonald P."/>
            <person name="Magnisalis V."/>
            <person name="Maru K."/>
            <person name="Matthews C."/>
            <person name="McCusker W."/>
            <person name="McDonough S."/>
            <person name="Mehta T."/>
            <person name="Meldrim J."/>
            <person name="Meneus L."/>
            <person name="Mihai O."/>
            <person name="Mihalev A."/>
            <person name="Mihova T."/>
            <person name="Mittelman R."/>
            <person name="Mlenga V."/>
            <person name="Montmayeur A."/>
            <person name="Mulrain L."/>
            <person name="Navidi A."/>
            <person name="Naylor J."/>
            <person name="Negash T."/>
            <person name="Nguyen T."/>
            <person name="Nguyen N."/>
            <person name="Nicol R."/>
            <person name="Norbu C."/>
            <person name="Norbu N."/>
            <person name="Novod N."/>
            <person name="O'Neill B."/>
            <person name="Osman S."/>
            <person name="Markiewicz E."/>
            <person name="Oyono O.L."/>
            <person name="Patti C."/>
            <person name="Phunkhang P."/>
            <person name="Pierre F."/>
            <person name="Priest M."/>
            <person name="Raghuraman S."/>
            <person name="Rege F."/>
            <person name="Reyes R."/>
            <person name="Rise C."/>
            <person name="Rogov P."/>
            <person name="Ross K."/>
            <person name="Ryan E."/>
            <person name="Settipalli S."/>
            <person name="Shea T."/>
            <person name="Sherpa N."/>
            <person name="Shi L."/>
            <person name="Shih D."/>
            <person name="Sparrow T."/>
            <person name="Spaulding J."/>
            <person name="Stalker J."/>
            <person name="Stange-Thomann N."/>
            <person name="Stavropoulos S."/>
            <person name="Stone C."/>
            <person name="Strader C."/>
            <person name="Tesfaye S."/>
            <person name="Thomson T."/>
            <person name="Thoulutsang Y."/>
            <person name="Thoulutsang D."/>
            <person name="Topham K."/>
            <person name="Topping I."/>
            <person name="Tsamla T."/>
            <person name="Vassiliev H."/>
            <person name="Vo A."/>
            <person name="Wangchuk T."/>
            <person name="Wangdi T."/>
            <person name="Weiand M."/>
            <person name="Wilkinson J."/>
            <person name="Wilson A."/>
            <person name="Yadav S."/>
            <person name="Young G."/>
            <person name="Yu Q."/>
            <person name="Zembek L."/>
            <person name="Zhong D."/>
            <person name="Zimmer A."/>
            <person name="Zwirko Z."/>
            <person name="Jaffe D.B."/>
            <person name="Alvarez P."/>
            <person name="Brockman W."/>
            <person name="Butler J."/>
            <person name="Chin C."/>
            <person name="Gnerre S."/>
            <person name="MacCallum I."/>
            <person name="Graves J.A."/>
            <person name="Ponting C.P."/>
            <person name="Breen M."/>
            <person name="Samollow P.B."/>
            <person name="Lander E.S."/>
            <person name="Lindblad-Toh K."/>
        </authorList>
    </citation>
    <scope>NUCLEOTIDE SEQUENCE [LARGE SCALE GENOMIC DNA]</scope>
</reference>
<dbReference type="InterPro" id="IPR036860">
    <property type="entry name" value="SH2_dom_sf"/>
</dbReference>
<feature type="domain" description="SH2" evidence="6">
    <location>
        <begin position="425"/>
        <end position="520"/>
    </location>
</feature>
<keyword evidence="8" id="KW-1185">Reference proteome</keyword>
<dbReference type="RefSeq" id="XP_001373087.1">
    <property type="nucleotide sequence ID" value="XM_001373050.4"/>
</dbReference>
<dbReference type="Ensembl" id="ENSMODT00000021826.4">
    <property type="protein sequence ID" value="ENSMODP00000021450.4"/>
    <property type="gene ID" value="ENSMODG00000017195.4"/>
</dbReference>
<evidence type="ECO:0000256" key="5">
    <source>
        <dbReference type="SAM" id="MobiDB-lite"/>
    </source>
</evidence>
<dbReference type="InParanoid" id="F6XFR4"/>
<dbReference type="CDD" id="cd10391">
    <property type="entry name" value="SH2_SHE"/>
    <property type="match status" value="1"/>
</dbReference>
<name>F6XFR4_MONDO</name>
<feature type="compositionally biased region" description="Gly residues" evidence="5">
    <location>
        <begin position="59"/>
        <end position="75"/>
    </location>
</feature>
<organism evidence="7 8">
    <name type="scientific">Monodelphis domestica</name>
    <name type="common">Gray short-tailed opossum</name>
    <dbReference type="NCBI Taxonomy" id="13616"/>
    <lineage>
        <taxon>Eukaryota</taxon>
        <taxon>Metazoa</taxon>
        <taxon>Chordata</taxon>
        <taxon>Craniata</taxon>
        <taxon>Vertebrata</taxon>
        <taxon>Euteleostomi</taxon>
        <taxon>Mammalia</taxon>
        <taxon>Metatheria</taxon>
        <taxon>Didelphimorphia</taxon>
        <taxon>Didelphidae</taxon>
        <taxon>Monodelphis</taxon>
    </lineage>
</organism>
<evidence type="ECO:0000256" key="1">
    <source>
        <dbReference type="ARBA" id="ARBA00022553"/>
    </source>
</evidence>
<dbReference type="Bgee" id="ENSMODG00000017195">
    <property type="expression patterns" value="Expressed in heart and 18 other cell types or tissues"/>
</dbReference>
<dbReference type="PRINTS" id="PR00401">
    <property type="entry name" value="SH2DOMAIN"/>
</dbReference>
<dbReference type="SUPFAM" id="SSF55550">
    <property type="entry name" value="SH2 domain"/>
    <property type="match status" value="1"/>
</dbReference>